<evidence type="ECO:0000256" key="5">
    <source>
        <dbReference type="ARBA" id="ARBA00023163"/>
    </source>
</evidence>
<proteinExistence type="inferred from homology"/>
<evidence type="ECO:0000259" key="7">
    <source>
        <dbReference type="Pfam" id="PF04542"/>
    </source>
</evidence>
<dbReference type="GO" id="GO:0003677">
    <property type="term" value="F:DNA binding"/>
    <property type="evidence" value="ECO:0007669"/>
    <property type="project" value="UniProtKB-KW"/>
</dbReference>
<evidence type="ECO:0000256" key="4">
    <source>
        <dbReference type="ARBA" id="ARBA00023125"/>
    </source>
</evidence>
<evidence type="ECO:0000313" key="9">
    <source>
        <dbReference type="EMBL" id="KAF7830672.1"/>
    </source>
</evidence>
<dbReference type="NCBIfam" id="TIGR02937">
    <property type="entry name" value="sigma70-ECF"/>
    <property type="match status" value="1"/>
</dbReference>
<dbReference type="PANTHER" id="PTHR30603">
    <property type="entry name" value="RNA POLYMERASE SIGMA FACTOR RPO"/>
    <property type="match status" value="1"/>
</dbReference>
<dbReference type="InterPro" id="IPR013324">
    <property type="entry name" value="RNA_pol_sigma_r3/r4-like"/>
</dbReference>
<gene>
    <name evidence="9" type="ORF">G2W53_013005</name>
</gene>
<evidence type="ECO:0000256" key="2">
    <source>
        <dbReference type="ARBA" id="ARBA00023015"/>
    </source>
</evidence>
<keyword evidence="2" id="KW-0805">Transcription regulation</keyword>
<dbReference type="GO" id="GO:0016987">
    <property type="term" value="F:sigma factor activity"/>
    <property type="evidence" value="ECO:0007669"/>
    <property type="project" value="UniProtKB-KW"/>
</dbReference>
<dbReference type="GO" id="GO:0006352">
    <property type="term" value="P:DNA-templated transcription initiation"/>
    <property type="evidence" value="ECO:0007669"/>
    <property type="project" value="InterPro"/>
</dbReference>
<dbReference type="InterPro" id="IPR007624">
    <property type="entry name" value="RNA_pol_sigma70_r3"/>
</dbReference>
<dbReference type="OrthoDB" id="47406at2759"/>
<dbReference type="Pfam" id="PF04545">
    <property type="entry name" value="Sigma70_r4"/>
    <property type="match status" value="1"/>
</dbReference>
<keyword evidence="4" id="KW-0238">DNA-binding</keyword>
<dbReference type="Pfam" id="PF04539">
    <property type="entry name" value="Sigma70_r3"/>
    <property type="match status" value="1"/>
</dbReference>
<feature type="domain" description="RNA polymerase sigma-70 region 3" evidence="6">
    <location>
        <begin position="362"/>
        <end position="425"/>
    </location>
</feature>
<dbReference type="InterPro" id="IPR007630">
    <property type="entry name" value="RNA_pol_sigma70_r4"/>
</dbReference>
<reference evidence="9" key="1">
    <citation type="submission" date="2020-09" db="EMBL/GenBank/DDBJ databases">
        <title>Genome-Enabled Discovery of Anthraquinone Biosynthesis in Senna tora.</title>
        <authorList>
            <person name="Kang S.-H."/>
            <person name="Pandey R.P."/>
            <person name="Lee C.-M."/>
            <person name="Sim J.-S."/>
            <person name="Jeong J.-T."/>
            <person name="Choi B.-S."/>
            <person name="Jung M."/>
            <person name="Ginzburg D."/>
            <person name="Zhao K."/>
            <person name="Won S.Y."/>
            <person name="Oh T.-J."/>
            <person name="Yu Y."/>
            <person name="Kim N.-H."/>
            <person name="Lee O.R."/>
            <person name="Lee T.-H."/>
            <person name="Bashyal P."/>
            <person name="Kim T.-S."/>
            <person name="Lee W.-H."/>
            <person name="Kawkins C."/>
            <person name="Kim C.-K."/>
            <person name="Kim J.S."/>
            <person name="Ahn B.O."/>
            <person name="Rhee S.Y."/>
            <person name="Sohng J.K."/>
        </authorList>
    </citation>
    <scope>NUCLEOTIDE SEQUENCE</scope>
    <source>
        <tissue evidence="9">Leaf</tissue>
    </source>
</reference>
<dbReference type="InterPro" id="IPR000943">
    <property type="entry name" value="RNA_pol_sigma70"/>
</dbReference>
<feature type="domain" description="RNA polymerase sigma-70 region 4" evidence="8">
    <location>
        <begin position="447"/>
        <end position="500"/>
    </location>
</feature>
<dbReference type="Pfam" id="PF04542">
    <property type="entry name" value="Sigma70_r2"/>
    <property type="match status" value="1"/>
</dbReference>
<keyword evidence="10" id="KW-1185">Reference proteome</keyword>
<keyword evidence="5" id="KW-0804">Transcription</keyword>
<dbReference type="AlphaFoldDB" id="A0A834TYH8"/>
<dbReference type="CDD" id="cd06171">
    <property type="entry name" value="Sigma70_r4"/>
    <property type="match status" value="1"/>
</dbReference>
<dbReference type="Gene3D" id="1.10.10.10">
    <property type="entry name" value="Winged helix-like DNA-binding domain superfamily/Winged helix DNA-binding domain"/>
    <property type="match status" value="3"/>
</dbReference>
<keyword evidence="3" id="KW-0731">Sigma factor</keyword>
<dbReference type="EMBL" id="JAAIUW010000005">
    <property type="protein sequence ID" value="KAF7830672.1"/>
    <property type="molecule type" value="Genomic_DNA"/>
</dbReference>
<dbReference type="InterPro" id="IPR036388">
    <property type="entry name" value="WH-like_DNA-bd_sf"/>
</dbReference>
<dbReference type="Gene3D" id="1.10.1740.10">
    <property type="match status" value="1"/>
</dbReference>
<organism evidence="9 10">
    <name type="scientific">Senna tora</name>
    <dbReference type="NCBI Taxonomy" id="362788"/>
    <lineage>
        <taxon>Eukaryota</taxon>
        <taxon>Viridiplantae</taxon>
        <taxon>Streptophyta</taxon>
        <taxon>Embryophyta</taxon>
        <taxon>Tracheophyta</taxon>
        <taxon>Spermatophyta</taxon>
        <taxon>Magnoliopsida</taxon>
        <taxon>eudicotyledons</taxon>
        <taxon>Gunneridae</taxon>
        <taxon>Pentapetalae</taxon>
        <taxon>rosids</taxon>
        <taxon>fabids</taxon>
        <taxon>Fabales</taxon>
        <taxon>Fabaceae</taxon>
        <taxon>Caesalpinioideae</taxon>
        <taxon>Cassia clade</taxon>
        <taxon>Senna</taxon>
    </lineage>
</organism>
<dbReference type="Proteomes" id="UP000634136">
    <property type="component" value="Unassembled WGS sequence"/>
</dbReference>
<evidence type="ECO:0000256" key="1">
    <source>
        <dbReference type="ARBA" id="ARBA00007788"/>
    </source>
</evidence>
<accession>A0A834TYH8</accession>
<sequence length="512" mass="58612">MGVVTISSSAARTPLGLNTKFSSHWPALKKPTIVAFKEDKSNKTALAAPQEKIPLPIETVDAHRKRIGKTKKLPKRVRAIFTDEASPSTLDVDYNEAAAKLENIYKLSTESDTCNVEDIDGRTKRVLRRRKKTGDDDQIDNDCVIRNKNKKAKRMTLDKRIAMKNNKKEDVVVPTRKKRNVKSRVEKIEELVREYSASIDLVSLDWKKMKIPPVLPSSEHTWLFKLMQPMKALLQLKEDLQKDLGREPTEGELADATNMNTIQVKKAIEVGRAARNKLIKHNLRLILFVINKYFQDFANGPRFQDLCQAGVKGLITAVDRFEPKRRFRLSTYGLFWIRHAIVRSMTLSSFTRVPFGLESVRVDIQRAKLELTFELQRPPTEEEIIERAGISPERYHEVVKASKPILSLHSRHATTQEEFIDGITDFEGVNGDGRRQPEVLRLALDDVLDSLKPKESLVIRLRYGLDGKGERTLGEIAGNLNISREMVRKHEIKALMKLKHPARLDYLRRYVV</sequence>
<feature type="domain" description="RNA polymerase sigma-70 region 2" evidence="7">
    <location>
        <begin position="278"/>
        <end position="344"/>
    </location>
</feature>
<comment type="caution">
    <text evidence="9">The sequence shown here is derived from an EMBL/GenBank/DDBJ whole genome shotgun (WGS) entry which is preliminary data.</text>
</comment>
<protein>
    <submittedName>
        <fullName evidence="9">RNA polymerase sigma factor sigE, chloroplastic/mitochondrial</fullName>
    </submittedName>
</protein>
<dbReference type="InterPro" id="IPR014284">
    <property type="entry name" value="RNA_pol_sigma-70_dom"/>
</dbReference>
<dbReference type="SUPFAM" id="SSF88659">
    <property type="entry name" value="Sigma3 and sigma4 domains of RNA polymerase sigma factors"/>
    <property type="match status" value="2"/>
</dbReference>
<comment type="similarity">
    <text evidence="1">Belongs to the sigma-70 factor family.</text>
</comment>
<dbReference type="SUPFAM" id="SSF88946">
    <property type="entry name" value="Sigma2 domain of RNA polymerase sigma factors"/>
    <property type="match status" value="1"/>
</dbReference>
<dbReference type="PANTHER" id="PTHR30603:SF4">
    <property type="entry name" value="RNA POLYMERASE SIGMA FACTOR SIGE, CHLOROPLASTIC_MITOCHONDRIAL"/>
    <property type="match status" value="1"/>
</dbReference>
<name>A0A834TYH8_9FABA</name>
<dbReference type="InterPro" id="IPR013325">
    <property type="entry name" value="RNA_pol_sigma_r2"/>
</dbReference>
<evidence type="ECO:0000259" key="6">
    <source>
        <dbReference type="Pfam" id="PF04539"/>
    </source>
</evidence>
<dbReference type="GO" id="GO:0071482">
    <property type="term" value="P:cellular response to light stimulus"/>
    <property type="evidence" value="ECO:0007669"/>
    <property type="project" value="UniProtKB-ARBA"/>
</dbReference>
<evidence type="ECO:0000256" key="3">
    <source>
        <dbReference type="ARBA" id="ARBA00023082"/>
    </source>
</evidence>
<evidence type="ECO:0000313" key="10">
    <source>
        <dbReference type="Proteomes" id="UP000634136"/>
    </source>
</evidence>
<dbReference type="InterPro" id="IPR050239">
    <property type="entry name" value="Sigma-70_RNA_pol_init_factors"/>
</dbReference>
<dbReference type="InterPro" id="IPR007627">
    <property type="entry name" value="RNA_pol_sigma70_r2"/>
</dbReference>
<dbReference type="PRINTS" id="PR00046">
    <property type="entry name" value="SIGMA70FCT"/>
</dbReference>
<evidence type="ECO:0000259" key="8">
    <source>
        <dbReference type="Pfam" id="PF04545"/>
    </source>
</evidence>